<protein>
    <submittedName>
        <fullName evidence="10">Uncharacterized protein LOC130500016</fullName>
    </submittedName>
</protein>
<evidence type="ECO:0000256" key="5">
    <source>
        <dbReference type="ARBA" id="ARBA00022801"/>
    </source>
</evidence>
<dbReference type="InterPro" id="IPR050951">
    <property type="entry name" value="Retrovirus_Pol_polyprotein"/>
</dbReference>
<dbReference type="FunFam" id="3.10.20.370:FF:000001">
    <property type="entry name" value="Retrovirus-related Pol polyprotein from transposon 17.6-like protein"/>
    <property type="match status" value="1"/>
</dbReference>
<dbReference type="KEGG" id="rsz:130500016"/>
<proteinExistence type="predicted"/>
<feature type="compositionally biased region" description="Polar residues" evidence="7">
    <location>
        <begin position="19"/>
        <end position="40"/>
    </location>
</feature>
<dbReference type="GO" id="GO:0003964">
    <property type="term" value="F:RNA-directed DNA polymerase activity"/>
    <property type="evidence" value="ECO:0007669"/>
    <property type="project" value="UniProtKB-KW"/>
</dbReference>
<dbReference type="GO" id="GO:0016787">
    <property type="term" value="F:hydrolase activity"/>
    <property type="evidence" value="ECO:0007669"/>
    <property type="project" value="UniProtKB-KW"/>
</dbReference>
<accession>A0A9W3CGJ2</accession>
<evidence type="ECO:0000256" key="6">
    <source>
        <dbReference type="ARBA" id="ARBA00022918"/>
    </source>
</evidence>
<dbReference type="OrthoDB" id="1103988at2759"/>
<keyword evidence="2" id="KW-0548">Nucleotidyltransferase</keyword>
<keyword evidence="1" id="KW-0808">Transferase</keyword>
<dbReference type="RefSeq" id="XP_056850683.1">
    <property type="nucleotide sequence ID" value="XM_056994703.1"/>
</dbReference>
<keyword evidence="5" id="KW-0378">Hydrolase</keyword>
<dbReference type="SUPFAM" id="SSF56672">
    <property type="entry name" value="DNA/RNA polymerases"/>
    <property type="match status" value="1"/>
</dbReference>
<dbReference type="Gene3D" id="3.10.20.370">
    <property type="match status" value="1"/>
</dbReference>
<keyword evidence="6" id="KW-0695">RNA-directed DNA polymerase</keyword>
<gene>
    <name evidence="10" type="primary">LOC130500016</name>
</gene>
<evidence type="ECO:0000313" key="10">
    <source>
        <dbReference type="RefSeq" id="XP_056850683.1"/>
    </source>
</evidence>
<feature type="region of interest" description="Disordered" evidence="7">
    <location>
        <begin position="1"/>
        <end position="48"/>
    </location>
</feature>
<dbReference type="AlphaFoldDB" id="A0A9W3CGJ2"/>
<dbReference type="GO" id="GO:0004519">
    <property type="term" value="F:endonuclease activity"/>
    <property type="evidence" value="ECO:0007669"/>
    <property type="project" value="UniProtKB-KW"/>
</dbReference>
<reference evidence="9" key="1">
    <citation type="journal article" date="2019" name="Database">
        <title>The radish genome database (RadishGD): an integrated information resource for radish genomics.</title>
        <authorList>
            <person name="Yu H.J."/>
            <person name="Baek S."/>
            <person name="Lee Y.J."/>
            <person name="Cho A."/>
            <person name="Mun J.H."/>
        </authorList>
    </citation>
    <scope>NUCLEOTIDE SEQUENCE [LARGE SCALE GENOMIC DNA]</scope>
    <source>
        <strain evidence="9">cv. WK10039</strain>
    </source>
</reference>
<dbReference type="Pfam" id="PF17917">
    <property type="entry name" value="RT_RNaseH"/>
    <property type="match status" value="1"/>
</dbReference>
<dbReference type="Proteomes" id="UP000504610">
    <property type="component" value="Chromosome 9"/>
</dbReference>
<name>A0A9W3CGJ2_RAPSA</name>
<evidence type="ECO:0000256" key="4">
    <source>
        <dbReference type="ARBA" id="ARBA00022759"/>
    </source>
</evidence>
<dbReference type="InterPro" id="IPR043502">
    <property type="entry name" value="DNA/RNA_pol_sf"/>
</dbReference>
<keyword evidence="4" id="KW-0255">Endonuclease</keyword>
<evidence type="ECO:0000256" key="1">
    <source>
        <dbReference type="ARBA" id="ARBA00022679"/>
    </source>
</evidence>
<evidence type="ECO:0000256" key="3">
    <source>
        <dbReference type="ARBA" id="ARBA00022722"/>
    </source>
</evidence>
<dbReference type="CDD" id="cd09274">
    <property type="entry name" value="RNase_HI_RT_Ty3"/>
    <property type="match status" value="1"/>
</dbReference>
<keyword evidence="3" id="KW-0540">Nuclease</keyword>
<feature type="domain" description="Reverse transcriptase RNase H-like" evidence="8">
    <location>
        <begin position="71"/>
        <end position="170"/>
    </location>
</feature>
<dbReference type="InterPro" id="IPR041373">
    <property type="entry name" value="RT_RNaseH"/>
</dbReference>
<dbReference type="GeneID" id="130500016"/>
<evidence type="ECO:0000256" key="7">
    <source>
        <dbReference type="SAM" id="MobiDB-lite"/>
    </source>
</evidence>
<sequence>MAQFDPSTIGEAHRRAASFEQQSRSANWSASSTRPRSQDQTASTTPSPSATAAFELIKEKLTPALILVLPDFSATFELYCDASKLGIGAVLSQHGRPVAYFSEKLAGARSRYSTYDVEFYAIVQAIKHWRHYLVHRDFVLFTDHDALRHLDSQAKVSSRHAGWISYLQQFTFSIRHQSGATNRGADALSRRHSLLTTMHTRVTGFESFADLYSTDAFFAKIHADLQLGINDDYMLLDGFVFKGLRLCVPECSLRLQIISELHNEGHVGRDRTLHLVSSSYFGLHCVEMLSVLWLAAESANTRKGKRPMRVSIFPYLSLHNHGQT</sequence>
<dbReference type="Gene3D" id="1.10.340.70">
    <property type="match status" value="1"/>
</dbReference>
<dbReference type="PANTHER" id="PTHR37984">
    <property type="entry name" value="PROTEIN CBG26694"/>
    <property type="match status" value="1"/>
</dbReference>
<keyword evidence="9" id="KW-1185">Reference proteome</keyword>
<dbReference type="PANTHER" id="PTHR37984:SF5">
    <property type="entry name" value="PROTEIN NYNRIN-LIKE"/>
    <property type="match status" value="1"/>
</dbReference>
<evidence type="ECO:0000313" key="9">
    <source>
        <dbReference type="Proteomes" id="UP000504610"/>
    </source>
</evidence>
<evidence type="ECO:0000256" key="2">
    <source>
        <dbReference type="ARBA" id="ARBA00022695"/>
    </source>
</evidence>
<organism evidence="9 10">
    <name type="scientific">Raphanus sativus</name>
    <name type="common">Radish</name>
    <name type="synonym">Raphanus raphanistrum var. sativus</name>
    <dbReference type="NCBI Taxonomy" id="3726"/>
    <lineage>
        <taxon>Eukaryota</taxon>
        <taxon>Viridiplantae</taxon>
        <taxon>Streptophyta</taxon>
        <taxon>Embryophyta</taxon>
        <taxon>Tracheophyta</taxon>
        <taxon>Spermatophyta</taxon>
        <taxon>Magnoliopsida</taxon>
        <taxon>eudicotyledons</taxon>
        <taxon>Gunneridae</taxon>
        <taxon>Pentapetalae</taxon>
        <taxon>rosids</taxon>
        <taxon>malvids</taxon>
        <taxon>Brassicales</taxon>
        <taxon>Brassicaceae</taxon>
        <taxon>Brassiceae</taxon>
        <taxon>Raphanus</taxon>
    </lineage>
</organism>
<evidence type="ECO:0000259" key="8">
    <source>
        <dbReference type="Pfam" id="PF17917"/>
    </source>
</evidence>
<reference evidence="10" key="2">
    <citation type="submission" date="2025-08" db="UniProtKB">
        <authorList>
            <consortium name="RefSeq"/>
        </authorList>
    </citation>
    <scope>IDENTIFICATION</scope>
    <source>
        <tissue evidence="10">Leaf</tissue>
    </source>
</reference>